<dbReference type="PROSITE" id="PS50850">
    <property type="entry name" value="MFS"/>
    <property type="match status" value="1"/>
</dbReference>
<dbReference type="PANTHER" id="PTHR23542:SF1">
    <property type="entry name" value="MAJOR FACILITATOR SUPERFAMILY (MFS) PROFILE DOMAIN-CONTAINING PROTEIN"/>
    <property type="match status" value="1"/>
</dbReference>
<organism evidence="6 7">
    <name type="scientific">Bartonella apis</name>
    <dbReference type="NCBI Taxonomy" id="1686310"/>
    <lineage>
        <taxon>Bacteria</taxon>
        <taxon>Pseudomonadati</taxon>
        <taxon>Pseudomonadota</taxon>
        <taxon>Alphaproteobacteria</taxon>
        <taxon>Hyphomicrobiales</taxon>
        <taxon>Bartonellaceae</taxon>
        <taxon>Bartonella</taxon>
    </lineage>
</organism>
<protein>
    <submittedName>
        <fullName evidence="6">Major Facilitator Superfamily protein</fullName>
    </submittedName>
</protein>
<keyword evidence="2 4" id="KW-1133">Transmembrane helix</keyword>
<feature type="transmembrane region" description="Helical" evidence="4">
    <location>
        <begin position="167"/>
        <end position="187"/>
    </location>
</feature>
<feature type="transmembrane region" description="Helical" evidence="4">
    <location>
        <begin position="302"/>
        <end position="324"/>
    </location>
</feature>
<proteinExistence type="predicted"/>
<keyword evidence="3 4" id="KW-0472">Membrane</keyword>
<reference evidence="6 7" key="1">
    <citation type="submission" date="2016-12" db="EMBL/GenBank/DDBJ databases">
        <title>Comparative genomics of Bartonella apis.</title>
        <authorList>
            <person name="Engel P."/>
        </authorList>
    </citation>
    <scope>NUCLEOTIDE SEQUENCE [LARGE SCALE GENOMIC DNA]</scope>
    <source>
        <strain evidence="6 7">PEB0149</strain>
    </source>
</reference>
<keyword evidence="7" id="KW-1185">Reference proteome</keyword>
<comment type="caution">
    <text evidence="6">The sequence shown here is derived from an EMBL/GenBank/DDBJ whole genome shotgun (WGS) entry which is preliminary data.</text>
</comment>
<sequence length="403" mass="42752">MANIYRELFRKPGTVAFSVTGLLARIPISMISIGIMTMFAIEGLDYATAGLVSASYVLSNAIITPQISKLADEYGQARVARPAILVSFLSLCGLLIAAQYKAPLFILIIAAIFTGFMPSFGSFVRTRWSQLYHGSPLLRSAFAYESIVDELVFMVGPIIAIEFTNHLFPAAGPLAAGLIMLFAGLVFTLQKSTEPVAHGKRQKGSTSVIRLFSIALLTVIMFCVGTIFGTAEISAVAIGKSLQQTNYTALPLVLYAAGSFVAGIVYGALPARMTLSKQLLVATIVAAVTTLPLLFVTNLWNLSIVLFIAGAACSPTIIIAMSLIDTIVPPEKLTEGMSWGITGMAMGVAAGAAISGKLIDAFSPETGFYVSIVGGFLALILTVFGQKYLNPKTPKPKTILENS</sequence>
<feature type="transmembrane region" description="Helical" evidence="4">
    <location>
        <begin position="208"/>
        <end position="228"/>
    </location>
</feature>
<dbReference type="AlphaFoldDB" id="A0A1R0FA00"/>
<evidence type="ECO:0000259" key="5">
    <source>
        <dbReference type="PROSITE" id="PS50850"/>
    </source>
</evidence>
<dbReference type="InterPro" id="IPR020846">
    <property type="entry name" value="MFS_dom"/>
</dbReference>
<evidence type="ECO:0000256" key="2">
    <source>
        <dbReference type="ARBA" id="ARBA00022989"/>
    </source>
</evidence>
<dbReference type="PANTHER" id="PTHR23542">
    <property type="match status" value="1"/>
</dbReference>
<dbReference type="InterPro" id="IPR011701">
    <property type="entry name" value="MFS"/>
</dbReference>
<dbReference type="SUPFAM" id="SSF103473">
    <property type="entry name" value="MFS general substrate transporter"/>
    <property type="match status" value="1"/>
</dbReference>
<gene>
    <name evidence="6" type="ORF">PEB0149_012510</name>
</gene>
<feature type="transmembrane region" description="Helical" evidence="4">
    <location>
        <begin position="79"/>
        <end position="98"/>
    </location>
</feature>
<evidence type="ECO:0000256" key="4">
    <source>
        <dbReference type="SAM" id="Phobius"/>
    </source>
</evidence>
<dbReference type="Gene3D" id="1.20.1250.20">
    <property type="entry name" value="MFS general substrate transporter like domains"/>
    <property type="match status" value="1"/>
</dbReference>
<feature type="transmembrane region" description="Helical" evidence="4">
    <location>
        <begin position="15"/>
        <end position="41"/>
    </location>
</feature>
<dbReference type="Pfam" id="PF07690">
    <property type="entry name" value="MFS_1"/>
    <property type="match status" value="1"/>
</dbReference>
<dbReference type="EMBL" id="LXYT01000001">
    <property type="protein sequence ID" value="OLY43814.1"/>
    <property type="molecule type" value="Genomic_DNA"/>
</dbReference>
<feature type="transmembrane region" description="Helical" evidence="4">
    <location>
        <begin position="336"/>
        <end position="354"/>
    </location>
</feature>
<dbReference type="RefSeq" id="WP_075868977.1">
    <property type="nucleotide sequence ID" value="NZ_CAMLCQ010000021.1"/>
</dbReference>
<evidence type="ECO:0000256" key="1">
    <source>
        <dbReference type="ARBA" id="ARBA00022692"/>
    </source>
</evidence>
<feature type="domain" description="Major facilitator superfamily (MFS) profile" evidence="5">
    <location>
        <begin position="213"/>
        <end position="403"/>
    </location>
</feature>
<dbReference type="InterPro" id="IPR036259">
    <property type="entry name" value="MFS_trans_sf"/>
</dbReference>
<feature type="transmembrane region" description="Helical" evidence="4">
    <location>
        <begin position="279"/>
        <end position="296"/>
    </location>
</feature>
<evidence type="ECO:0000313" key="7">
    <source>
        <dbReference type="Proteomes" id="UP000187344"/>
    </source>
</evidence>
<evidence type="ECO:0000256" key="3">
    <source>
        <dbReference type="ARBA" id="ARBA00023136"/>
    </source>
</evidence>
<feature type="transmembrane region" description="Helical" evidence="4">
    <location>
        <begin position="248"/>
        <end position="267"/>
    </location>
</feature>
<feature type="transmembrane region" description="Helical" evidence="4">
    <location>
        <begin position="104"/>
        <end position="124"/>
    </location>
</feature>
<dbReference type="Proteomes" id="UP000187344">
    <property type="component" value="Unassembled WGS sequence"/>
</dbReference>
<accession>A0A1R0FA00</accession>
<dbReference type="GO" id="GO:0022857">
    <property type="term" value="F:transmembrane transporter activity"/>
    <property type="evidence" value="ECO:0007669"/>
    <property type="project" value="InterPro"/>
</dbReference>
<keyword evidence="1 4" id="KW-0812">Transmembrane</keyword>
<dbReference type="OrthoDB" id="9180256at2"/>
<name>A0A1R0FA00_9HYPH</name>
<evidence type="ECO:0000313" key="6">
    <source>
        <dbReference type="EMBL" id="OLY43814.1"/>
    </source>
</evidence>
<feature type="transmembrane region" description="Helical" evidence="4">
    <location>
        <begin position="366"/>
        <end position="385"/>
    </location>
</feature>